<keyword evidence="2" id="KW-1185">Reference proteome</keyword>
<reference evidence="2" key="1">
    <citation type="submission" date="2018-08" db="EMBL/GenBank/DDBJ databases">
        <authorList>
            <person name="Liu Z.-W."/>
            <person name="Du Z.-J."/>
        </authorList>
    </citation>
    <scope>NUCLEOTIDE SEQUENCE [LARGE SCALE GENOMIC DNA]</scope>
    <source>
        <strain evidence="2">H4X</strain>
    </source>
</reference>
<dbReference type="PROSITE" id="PS51257">
    <property type="entry name" value="PROKAR_LIPOPROTEIN"/>
    <property type="match status" value="1"/>
</dbReference>
<evidence type="ECO:0008006" key="3">
    <source>
        <dbReference type="Google" id="ProtNLM"/>
    </source>
</evidence>
<comment type="caution">
    <text evidence="1">The sequence shown here is derived from an EMBL/GenBank/DDBJ whole genome shotgun (WGS) entry which is preliminary data.</text>
</comment>
<proteinExistence type="predicted"/>
<sequence length="134" mass="15423">MLKHQFILPALVVLGFLSSCSTPESLRSFDSETWKEDRYGCEGKRGELADDFEEIRKELYGQKEYVLRNLLGKPDSEELLERSQRIYFYYLEPGTQCADRSALSEANRVEVRINSLGKVSEVTYKEPFKAAKAD</sequence>
<accession>A0A3D8L9B4</accession>
<dbReference type="OrthoDB" id="981332at2"/>
<dbReference type="EMBL" id="QRGR01000019">
    <property type="protein sequence ID" value="RDV13933.1"/>
    <property type="molecule type" value="Genomic_DNA"/>
</dbReference>
<dbReference type="AlphaFoldDB" id="A0A3D8L9B4"/>
<evidence type="ECO:0000313" key="1">
    <source>
        <dbReference type="EMBL" id="RDV13933.1"/>
    </source>
</evidence>
<name>A0A3D8L9B4_9BACT</name>
<protein>
    <recommendedName>
        <fullName evidence="3">Lipoprotein</fullName>
    </recommendedName>
</protein>
<dbReference type="Proteomes" id="UP000256708">
    <property type="component" value="Unassembled WGS sequence"/>
</dbReference>
<gene>
    <name evidence="1" type="ORF">DXT99_16640</name>
</gene>
<dbReference type="RefSeq" id="WP_115566712.1">
    <property type="nucleotide sequence ID" value="NZ_QRGR01000019.1"/>
</dbReference>
<evidence type="ECO:0000313" key="2">
    <source>
        <dbReference type="Proteomes" id="UP000256708"/>
    </source>
</evidence>
<organism evidence="1 2">
    <name type="scientific">Pontibacter diazotrophicus</name>
    <dbReference type="NCBI Taxonomy" id="1400979"/>
    <lineage>
        <taxon>Bacteria</taxon>
        <taxon>Pseudomonadati</taxon>
        <taxon>Bacteroidota</taxon>
        <taxon>Cytophagia</taxon>
        <taxon>Cytophagales</taxon>
        <taxon>Hymenobacteraceae</taxon>
        <taxon>Pontibacter</taxon>
    </lineage>
</organism>